<organism evidence="5 6">
    <name type="scientific">Eumeta variegata</name>
    <name type="common">Bagworm moth</name>
    <name type="synonym">Eumeta japonica</name>
    <dbReference type="NCBI Taxonomy" id="151549"/>
    <lineage>
        <taxon>Eukaryota</taxon>
        <taxon>Metazoa</taxon>
        <taxon>Ecdysozoa</taxon>
        <taxon>Arthropoda</taxon>
        <taxon>Hexapoda</taxon>
        <taxon>Insecta</taxon>
        <taxon>Pterygota</taxon>
        <taxon>Neoptera</taxon>
        <taxon>Endopterygota</taxon>
        <taxon>Lepidoptera</taxon>
        <taxon>Glossata</taxon>
        <taxon>Ditrysia</taxon>
        <taxon>Tineoidea</taxon>
        <taxon>Psychidae</taxon>
        <taxon>Oiketicinae</taxon>
        <taxon>Eumeta</taxon>
    </lineage>
</organism>
<evidence type="ECO:0000313" key="5">
    <source>
        <dbReference type="EMBL" id="GBP26742.1"/>
    </source>
</evidence>
<dbReference type="STRING" id="151549.A0A4C1ULA0"/>
<dbReference type="CDD" id="cd19941">
    <property type="entry name" value="TIL"/>
    <property type="match status" value="2"/>
</dbReference>
<gene>
    <name evidence="5" type="ORF">EVAR_95253_1</name>
</gene>
<evidence type="ECO:0000256" key="3">
    <source>
        <dbReference type="SAM" id="MobiDB-lite"/>
    </source>
</evidence>
<dbReference type="InterPro" id="IPR051368">
    <property type="entry name" value="SerProtInhib-TIL_Domain"/>
</dbReference>
<evidence type="ECO:0000259" key="4">
    <source>
        <dbReference type="Pfam" id="PF01826"/>
    </source>
</evidence>
<protein>
    <recommendedName>
        <fullName evidence="4">TIL domain-containing protein</fullName>
    </recommendedName>
</protein>
<feature type="domain" description="TIL" evidence="4">
    <location>
        <begin position="223"/>
        <end position="282"/>
    </location>
</feature>
<reference evidence="5 6" key="1">
    <citation type="journal article" date="2019" name="Commun. Biol.">
        <title>The bagworm genome reveals a unique fibroin gene that provides high tensile strength.</title>
        <authorList>
            <person name="Kono N."/>
            <person name="Nakamura H."/>
            <person name="Ohtoshi R."/>
            <person name="Tomita M."/>
            <person name="Numata K."/>
            <person name="Arakawa K."/>
        </authorList>
    </citation>
    <scope>NUCLEOTIDE SEQUENCE [LARGE SCALE GENOMIC DNA]</scope>
</reference>
<evidence type="ECO:0000256" key="2">
    <source>
        <dbReference type="ARBA" id="ARBA00023157"/>
    </source>
</evidence>
<dbReference type="InterPro" id="IPR002919">
    <property type="entry name" value="TIL_dom"/>
</dbReference>
<dbReference type="OrthoDB" id="671595at2759"/>
<name>A0A4C1ULA0_EUMVA</name>
<dbReference type="InterPro" id="IPR036084">
    <property type="entry name" value="Ser_inhib-like_sf"/>
</dbReference>
<dbReference type="Pfam" id="PF01826">
    <property type="entry name" value="TIL"/>
    <property type="match status" value="2"/>
</dbReference>
<sequence length="417" mass="46077">MYDEKKIKNYYSFSPYAPRTGASGAASGSRRENIDSNRPPQLEPNYHRHPNSRQNAADRALRCRRKSKSARETQEEIIRGFDESSDGECGPNSRYINCKTECSNEPCPTNDSRRAVTCVTPEPCKPGCVCNLNHKRNNTDGQCIVASDCPPANCTRSNEVWDSCPSACLAEDCSDVDNQPVTCNTLVLNCEPRCVCKKGFYRNKHGICVKPKHCGAEQPASVCPENEVFVECQRAHCGPKSCGDLGYPIPCNGATAACHAGCVCADGYVRNDKNVCILKTDCPSCGGDPNAKSGCGNHCGNSCSDYQEVNKTCFSGCRYNACDCKDSYVYNERSSKCVEPETCCAMSTLNILRWEKPLNSRHRHRYSSTKARIKKFVPVVVCVILGVAKKGFLEIRFLRGKGSCRLRNLRRCQQLDG</sequence>
<dbReference type="Gene3D" id="2.10.25.10">
    <property type="entry name" value="Laminin"/>
    <property type="match status" value="3"/>
</dbReference>
<dbReference type="GO" id="GO:0030414">
    <property type="term" value="F:peptidase inhibitor activity"/>
    <property type="evidence" value="ECO:0007669"/>
    <property type="project" value="UniProtKB-KW"/>
</dbReference>
<evidence type="ECO:0000313" key="6">
    <source>
        <dbReference type="Proteomes" id="UP000299102"/>
    </source>
</evidence>
<feature type="region of interest" description="Disordered" evidence="3">
    <location>
        <begin position="1"/>
        <end position="59"/>
    </location>
</feature>
<dbReference type="EMBL" id="BGZK01000184">
    <property type="protein sequence ID" value="GBP26742.1"/>
    <property type="molecule type" value="Genomic_DNA"/>
</dbReference>
<keyword evidence="6" id="KW-1185">Reference proteome</keyword>
<proteinExistence type="predicted"/>
<feature type="domain" description="TIL" evidence="4">
    <location>
        <begin position="156"/>
        <end position="214"/>
    </location>
</feature>
<keyword evidence="1" id="KW-0646">Protease inhibitor</keyword>
<accession>A0A4C1ULA0</accession>
<keyword evidence="2" id="KW-1015">Disulfide bond</keyword>
<dbReference type="PANTHER" id="PTHR23259">
    <property type="entry name" value="RIDDLE"/>
    <property type="match status" value="1"/>
</dbReference>
<evidence type="ECO:0000256" key="1">
    <source>
        <dbReference type="ARBA" id="ARBA00022690"/>
    </source>
</evidence>
<dbReference type="PANTHER" id="PTHR23259:SF82">
    <property type="entry name" value="SERINE PROTEASE INHIBITOR 1 PROTEIN"/>
    <property type="match status" value="1"/>
</dbReference>
<dbReference type="AlphaFoldDB" id="A0A4C1ULA0"/>
<dbReference type="Proteomes" id="UP000299102">
    <property type="component" value="Unassembled WGS sequence"/>
</dbReference>
<comment type="caution">
    <text evidence="5">The sequence shown here is derived from an EMBL/GenBank/DDBJ whole genome shotgun (WGS) entry which is preliminary data.</text>
</comment>
<dbReference type="SUPFAM" id="SSF57567">
    <property type="entry name" value="Serine protease inhibitors"/>
    <property type="match status" value="3"/>
</dbReference>